<dbReference type="CDD" id="cd16196">
    <property type="entry name" value="EFh_PEF_CalpA_B"/>
    <property type="match status" value="1"/>
</dbReference>
<protein>
    <submittedName>
        <fullName evidence="14">Calpain-A</fullName>
    </submittedName>
</protein>
<evidence type="ECO:0000313" key="14">
    <source>
        <dbReference type="WBParaSite" id="maker-uti_cns_0007505-snap-gene-0.3-mRNA-1"/>
    </source>
</evidence>
<evidence type="ECO:0000256" key="9">
    <source>
        <dbReference type="PROSITE-ProRule" id="PRU00239"/>
    </source>
</evidence>
<dbReference type="SMART" id="SM00230">
    <property type="entry name" value="CysPc"/>
    <property type="match status" value="1"/>
</dbReference>
<dbReference type="PROSITE" id="PS00139">
    <property type="entry name" value="THIOL_PROTEASE_CYS"/>
    <property type="match status" value="1"/>
</dbReference>
<dbReference type="InterPro" id="IPR038765">
    <property type="entry name" value="Papain-like_cys_pep_sf"/>
</dbReference>
<feature type="active site" evidence="8 9">
    <location>
        <position position="106"/>
    </location>
</feature>
<feature type="domain" description="Calpain catalytic" evidence="11">
    <location>
        <begin position="51"/>
        <end position="352"/>
    </location>
</feature>
<dbReference type="AlphaFoldDB" id="A0A1I8HRD3"/>
<evidence type="ECO:0000256" key="10">
    <source>
        <dbReference type="SAM" id="MobiDB-lite"/>
    </source>
</evidence>
<evidence type="ECO:0000313" key="13">
    <source>
        <dbReference type="Proteomes" id="UP000095280"/>
    </source>
</evidence>
<feature type="region of interest" description="Disordered" evidence="10">
    <location>
        <begin position="1"/>
        <end position="35"/>
    </location>
</feature>
<keyword evidence="6 9" id="KW-0788">Thiol protease</keyword>
<dbReference type="PANTHER" id="PTHR10183">
    <property type="entry name" value="CALPAIN"/>
    <property type="match status" value="1"/>
</dbReference>
<evidence type="ECO:0000256" key="4">
    <source>
        <dbReference type="ARBA" id="ARBA00022737"/>
    </source>
</evidence>
<evidence type="ECO:0000256" key="7">
    <source>
        <dbReference type="ARBA" id="ARBA00022837"/>
    </source>
</evidence>
<dbReference type="CDD" id="cd00044">
    <property type="entry name" value="CysPc"/>
    <property type="match status" value="1"/>
</dbReference>
<feature type="domain" description="EF-hand" evidence="12">
    <location>
        <begin position="613"/>
        <end position="648"/>
    </location>
</feature>
<feature type="compositionally biased region" description="Low complexity" evidence="10">
    <location>
        <begin position="1"/>
        <end position="23"/>
    </location>
</feature>
<evidence type="ECO:0000256" key="8">
    <source>
        <dbReference type="PIRSR" id="PIRSR622684-1"/>
    </source>
</evidence>
<dbReference type="InterPro" id="IPR002048">
    <property type="entry name" value="EF_hand_dom"/>
</dbReference>
<dbReference type="InterPro" id="IPR022683">
    <property type="entry name" value="Calpain_III"/>
</dbReference>
<dbReference type="PANTHER" id="PTHR10183:SF433">
    <property type="entry name" value="CALPAIN-A-RELATED"/>
    <property type="match status" value="1"/>
</dbReference>
<proteinExistence type="inferred from homology"/>
<dbReference type="Pfam" id="PF01067">
    <property type="entry name" value="Calpain_III"/>
    <property type="match status" value="1"/>
</dbReference>
<sequence length="712" mass="81279">MPHFNRNPPASAAASRGPATSRAASKKSAEISSGDEKFRALKKELSSKKQLYEDPDFPAQPKSIFYSRQPPRPFEWKRPHELCDNPRFFVGGASRFDVRQGELGDCWLLAAVASLSMHPQLFDLVVPQDQDFTDADYCGVVRFRFWQFGEWTDVLVDDRLPTYNNRLVFMHSTDSNEFWSALLEKAYAKMMGSYEALKGGSASEAMEDFTGGITEFYDLRQSTPPSLFQTMVKANKRSSLMGCSIEADPNQIEAQLSNGLIMGHAYSITDVRTVEVNLRGKKGAVQLLRIRNPWGNEAEWKGAWGDSSPEWSILSEDEKKKMGLSFDDDGEFWMSFQDFCSNFQKLEICHLGPDSLNEEQLGAPDKNKRRWEALTHNSAWRKRVSAGGCRNYLDTFWTNPQFRVKVIDPDEDDDENKGSIIVGLMQKNMRKKRSEGLDLHTIGYAIYRIKDGDDRPLDLKFFKCTASVAKAPAFINLREVCGRHKLDPGTYVIVPSTFEPNQEAEFLLRIYSETKNESGEMDDVTTVEEVQPDREPTAQEKAQEKALKEAFQKIAGEDMEVDAYELRDIVNTAFQKEFKFDGFSVETCRSMVALMDVDQSGKLGFDEFKTLWNDLRLWKTVFKKYDSDKSGNFNSYELRQALNAVGFRVNNKIFSCLVMRYATREGIIEFDDYVLCCVRLKTVFETFKAQPKDGQGKATFSQEEFLQTIIYV</sequence>
<keyword evidence="3" id="KW-0479">Metal-binding</keyword>
<dbReference type="PROSITE" id="PS50222">
    <property type="entry name" value="EF_HAND_2"/>
    <property type="match status" value="1"/>
</dbReference>
<dbReference type="InterPro" id="IPR011992">
    <property type="entry name" value="EF-hand-dom_pair"/>
</dbReference>
<evidence type="ECO:0000259" key="11">
    <source>
        <dbReference type="PROSITE" id="PS50203"/>
    </source>
</evidence>
<evidence type="ECO:0000256" key="3">
    <source>
        <dbReference type="ARBA" id="ARBA00022723"/>
    </source>
</evidence>
<dbReference type="WBParaSite" id="maker-uti_cns_0007505-snap-gene-0.3-mRNA-1">
    <property type="protein sequence ID" value="maker-uti_cns_0007505-snap-gene-0.3-mRNA-1"/>
    <property type="gene ID" value="maker-uti_cns_0007505-snap-gene-0.3"/>
</dbReference>
<dbReference type="InterPro" id="IPR000169">
    <property type="entry name" value="Pept_cys_AS"/>
</dbReference>
<dbReference type="Pfam" id="PF00648">
    <property type="entry name" value="Peptidase_C2"/>
    <property type="match status" value="1"/>
</dbReference>
<comment type="similarity">
    <text evidence="1">Belongs to the peptidase C2 family.</text>
</comment>
<keyword evidence="13" id="KW-1185">Reference proteome</keyword>
<dbReference type="SMART" id="SM00054">
    <property type="entry name" value="EFh"/>
    <property type="match status" value="2"/>
</dbReference>
<dbReference type="SMART" id="SM00720">
    <property type="entry name" value="calpain_III"/>
    <property type="match status" value="1"/>
</dbReference>
<dbReference type="SUPFAM" id="SSF54001">
    <property type="entry name" value="Cysteine proteinases"/>
    <property type="match status" value="1"/>
</dbReference>
<evidence type="ECO:0000256" key="1">
    <source>
        <dbReference type="ARBA" id="ARBA00007623"/>
    </source>
</evidence>
<organism evidence="13 14">
    <name type="scientific">Macrostomum lignano</name>
    <dbReference type="NCBI Taxonomy" id="282301"/>
    <lineage>
        <taxon>Eukaryota</taxon>
        <taxon>Metazoa</taxon>
        <taxon>Spiralia</taxon>
        <taxon>Lophotrochozoa</taxon>
        <taxon>Platyhelminthes</taxon>
        <taxon>Rhabditophora</taxon>
        <taxon>Macrostomorpha</taxon>
        <taxon>Macrostomida</taxon>
        <taxon>Macrostomidae</taxon>
        <taxon>Macrostomum</taxon>
    </lineage>
</organism>
<reference evidence="14" key="1">
    <citation type="submission" date="2016-11" db="UniProtKB">
        <authorList>
            <consortium name="WormBaseParasite"/>
        </authorList>
    </citation>
    <scope>IDENTIFICATION</scope>
</reference>
<dbReference type="PROSITE" id="PS50203">
    <property type="entry name" value="CALPAIN_CAT"/>
    <property type="match status" value="1"/>
</dbReference>
<dbReference type="PRINTS" id="PR00704">
    <property type="entry name" value="CALPAIN"/>
</dbReference>
<evidence type="ECO:0000256" key="5">
    <source>
        <dbReference type="ARBA" id="ARBA00022801"/>
    </source>
</evidence>
<dbReference type="InterPro" id="IPR036213">
    <property type="entry name" value="Calpain_III_sf"/>
</dbReference>
<dbReference type="GO" id="GO:0004198">
    <property type="term" value="F:calcium-dependent cysteine-type endopeptidase activity"/>
    <property type="evidence" value="ECO:0007669"/>
    <property type="project" value="InterPro"/>
</dbReference>
<dbReference type="GO" id="GO:0005509">
    <property type="term" value="F:calcium ion binding"/>
    <property type="evidence" value="ECO:0007669"/>
    <property type="project" value="InterPro"/>
</dbReference>
<name>A0A1I8HRD3_9PLAT</name>
<keyword evidence="5 9" id="KW-0378">Hydrolase</keyword>
<evidence type="ECO:0000259" key="12">
    <source>
        <dbReference type="PROSITE" id="PS50222"/>
    </source>
</evidence>
<feature type="active site" evidence="8 9">
    <location>
        <position position="292"/>
    </location>
</feature>
<keyword evidence="7" id="KW-0106">Calcium</keyword>
<dbReference type="Gene3D" id="3.90.70.10">
    <property type="entry name" value="Cysteine proteinases"/>
    <property type="match status" value="1"/>
</dbReference>
<dbReference type="SUPFAM" id="SSF47473">
    <property type="entry name" value="EF-hand"/>
    <property type="match status" value="1"/>
</dbReference>
<dbReference type="InterPro" id="IPR022684">
    <property type="entry name" value="Calpain_cysteine_protease"/>
</dbReference>
<feature type="active site" evidence="8 9">
    <location>
        <position position="264"/>
    </location>
</feature>
<dbReference type="Proteomes" id="UP000095280">
    <property type="component" value="Unplaced"/>
</dbReference>
<keyword evidence="2 9" id="KW-0645">Protease</keyword>
<dbReference type="Gene3D" id="2.60.120.380">
    <property type="match status" value="1"/>
</dbReference>
<dbReference type="InterPro" id="IPR001300">
    <property type="entry name" value="Peptidase_C2_calpain_cat"/>
</dbReference>
<dbReference type="CDD" id="cd00214">
    <property type="entry name" value="Calpain_III"/>
    <property type="match status" value="1"/>
</dbReference>
<dbReference type="FunFam" id="2.60.120.380:FF:000001">
    <property type="entry name" value="Calpain-1 catalytic subunit"/>
    <property type="match status" value="1"/>
</dbReference>
<dbReference type="GO" id="GO:0005737">
    <property type="term" value="C:cytoplasm"/>
    <property type="evidence" value="ECO:0007669"/>
    <property type="project" value="TreeGrafter"/>
</dbReference>
<accession>A0A1I8HRD3</accession>
<evidence type="ECO:0000256" key="6">
    <source>
        <dbReference type="ARBA" id="ARBA00022807"/>
    </source>
</evidence>
<dbReference type="Gene3D" id="1.10.238.10">
    <property type="entry name" value="EF-hand"/>
    <property type="match status" value="1"/>
</dbReference>
<keyword evidence="4" id="KW-0677">Repeat</keyword>
<dbReference type="SUPFAM" id="SSF49758">
    <property type="entry name" value="Calpain large subunit, middle domain (domain III)"/>
    <property type="match status" value="1"/>
</dbReference>
<dbReference type="InterPro" id="IPR033883">
    <property type="entry name" value="C2_III"/>
</dbReference>
<dbReference type="GO" id="GO:0006508">
    <property type="term" value="P:proteolysis"/>
    <property type="evidence" value="ECO:0007669"/>
    <property type="project" value="UniProtKB-KW"/>
</dbReference>
<dbReference type="FunFam" id="3.90.70.10:FF:000001">
    <property type="entry name" value="Calpain-1 catalytic subunit"/>
    <property type="match status" value="1"/>
</dbReference>
<dbReference type="InterPro" id="IPR022682">
    <property type="entry name" value="Calpain_domain_III"/>
</dbReference>
<evidence type="ECO:0000256" key="2">
    <source>
        <dbReference type="ARBA" id="ARBA00022670"/>
    </source>
</evidence>